<keyword evidence="2" id="KW-1185">Reference proteome</keyword>
<proteinExistence type="predicted"/>
<dbReference type="AlphaFoldDB" id="A0A4U8T4I6"/>
<evidence type="ECO:0000313" key="1">
    <source>
        <dbReference type="EMBL" id="TLD93437.1"/>
    </source>
</evidence>
<dbReference type="RefSeq" id="WP_138128705.1">
    <property type="nucleotide sequence ID" value="NZ_JRPE02000002.1"/>
</dbReference>
<organism evidence="1 2">
    <name type="scientific">Helicobacter magdeburgensis</name>
    <dbReference type="NCBI Taxonomy" id="471858"/>
    <lineage>
        <taxon>Bacteria</taxon>
        <taxon>Pseudomonadati</taxon>
        <taxon>Campylobacterota</taxon>
        <taxon>Epsilonproteobacteria</taxon>
        <taxon>Campylobacterales</taxon>
        <taxon>Helicobacteraceae</taxon>
        <taxon>Helicobacter</taxon>
    </lineage>
</organism>
<gene>
    <name evidence="1" type="ORF">LS74_001530</name>
</gene>
<reference evidence="1 2" key="1">
    <citation type="journal article" date="2014" name="Genome Announc.">
        <title>Draft genome sequences of eight enterohepatic helicobacter species isolated from both laboratory and wild rodents.</title>
        <authorList>
            <person name="Sheh A."/>
            <person name="Shen Z."/>
            <person name="Fox J.G."/>
        </authorList>
    </citation>
    <scope>NUCLEOTIDE SEQUENCE [LARGE SCALE GENOMIC DNA]</scope>
    <source>
        <strain evidence="1 2">MIT 96-1001</strain>
    </source>
</reference>
<evidence type="ECO:0000313" key="2">
    <source>
        <dbReference type="Proteomes" id="UP000029921"/>
    </source>
</evidence>
<comment type="caution">
    <text evidence="1">The sequence shown here is derived from an EMBL/GenBank/DDBJ whole genome shotgun (WGS) entry which is preliminary data.</text>
</comment>
<dbReference type="EMBL" id="JRPE02000002">
    <property type="protein sequence ID" value="TLD93437.1"/>
    <property type="molecule type" value="Genomic_DNA"/>
</dbReference>
<name>A0A4U8T4I6_9HELI</name>
<protein>
    <submittedName>
        <fullName evidence="1">Uncharacterized protein</fullName>
    </submittedName>
</protein>
<sequence>MAKIINLKNIATQLEYKTEEAKIMAMARKAIKNGCSLYIRQEDIQNNKDAFFYASSHKLYRPKYTYKNKTLAQYIKDNDLQVSVETVRKRIRRGLSIEEALHCNS</sequence>
<dbReference type="Proteomes" id="UP000029921">
    <property type="component" value="Unassembled WGS sequence"/>
</dbReference>
<accession>A0A4U8T4I6</accession>